<sequence>MLGIQSGLGYLIIIDGRNLIAMEYDDCGDDFYRDFRALCSLSF</sequence>
<proteinExistence type="predicted"/>
<gene>
    <name evidence="1" type="ORF">V3I05_05385</name>
</gene>
<dbReference type="EMBL" id="CP145316">
    <property type="protein sequence ID" value="XAM17128.1"/>
    <property type="molecule type" value="Genomic_DNA"/>
</dbReference>
<keyword evidence="2" id="KW-1185">Reference proteome</keyword>
<dbReference type="RefSeq" id="WP_295700256.1">
    <property type="nucleotide sequence ID" value="NZ_CP145316.1"/>
</dbReference>
<protein>
    <submittedName>
        <fullName evidence="1">Uncharacterized protein</fullName>
    </submittedName>
</protein>
<dbReference type="Proteomes" id="UP001434737">
    <property type="component" value="Chromosome"/>
</dbReference>
<name>A0ABZ3F1W5_9HELI</name>
<evidence type="ECO:0000313" key="1">
    <source>
        <dbReference type="EMBL" id="XAM17128.1"/>
    </source>
</evidence>
<reference evidence="1 2" key="1">
    <citation type="submission" date="2024-02" db="EMBL/GenBank/DDBJ databases">
        <title>Genome and pathogenicity analysis of Helicobacter mastomyrinus isolated from mice.</title>
        <authorList>
            <person name="Zhu L."/>
        </authorList>
    </citation>
    <scope>NUCLEOTIDE SEQUENCE [LARGE SCALE GENOMIC DNA]</scope>
    <source>
        <strain evidence="1 2">Hm-17</strain>
    </source>
</reference>
<accession>A0ABZ3F1W5</accession>
<evidence type="ECO:0000313" key="2">
    <source>
        <dbReference type="Proteomes" id="UP001434737"/>
    </source>
</evidence>
<organism evidence="1 2">
    <name type="scientific">Helicobacter mastomyrinus</name>
    <dbReference type="NCBI Taxonomy" id="287948"/>
    <lineage>
        <taxon>Bacteria</taxon>
        <taxon>Pseudomonadati</taxon>
        <taxon>Campylobacterota</taxon>
        <taxon>Epsilonproteobacteria</taxon>
        <taxon>Campylobacterales</taxon>
        <taxon>Helicobacteraceae</taxon>
        <taxon>Helicobacter</taxon>
    </lineage>
</organism>